<evidence type="ECO:0000313" key="3">
    <source>
        <dbReference type="Proteomes" id="UP000624404"/>
    </source>
</evidence>
<protein>
    <submittedName>
        <fullName evidence="2">476d371d-e5fe-49ba-9241-58fe27858ba0</fullName>
    </submittedName>
</protein>
<proteinExistence type="predicted"/>
<feature type="chain" id="PRO_5034669389" evidence="1">
    <location>
        <begin position="18"/>
        <end position="221"/>
    </location>
</feature>
<sequence>MYSISSIVLVLASAVAAVPLNTVSAISSTDYNCGTATLPVNGGVSELPTPSGTLAYAALGRGIQNYTCSAVGATPVALGAVASLYDATEFAKCNGAAFNNLPNIAVYTSLPSTTSAKFLGLSTLGKHFFDARGTPTFDLYTVNKILYSAKTGDVSAPINASPGPSDTGAVDWLSLSAKATYTSVGLSEVFRVETAGGNSINPCSKVGVQSVQYSAQYWFYS</sequence>
<gene>
    <name evidence="2" type="ORF">SCLTRI_LOCUS4176</name>
</gene>
<keyword evidence="3" id="KW-1185">Reference proteome</keyword>
<dbReference type="Pfam" id="PF11937">
    <property type="entry name" value="DUF3455"/>
    <property type="match status" value="1"/>
</dbReference>
<feature type="signal peptide" evidence="1">
    <location>
        <begin position="1"/>
        <end position="17"/>
    </location>
</feature>
<dbReference type="OrthoDB" id="1859733at2759"/>
<comment type="caution">
    <text evidence="2">The sequence shown here is derived from an EMBL/GenBank/DDBJ whole genome shotgun (WGS) entry which is preliminary data.</text>
</comment>
<dbReference type="EMBL" id="CAJHIA010000012">
    <property type="protein sequence ID" value="CAD6444384.1"/>
    <property type="molecule type" value="Genomic_DNA"/>
</dbReference>
<dbReference type="PANTHER" id="PTHR35567:SF3">
    <property type="entry name" value="MALATE DEHYDROGENASE"/>
    <property type="match status" value="1"/>
</dbReference>
<dbReference type="InterPro" id="IPR021851">
    <property type="entry name" value="DUF3455"/>
</dbReference>
<dbReference type="PANTHER" id="PTHR35567">
    <property type="entry name" value="MALATE DEHYDROGENASE (AFU_ORTHOLOGUE AFUA_2G13800)"/>
    <property type="match status" value="1"/>
</dbReference>
<evidence type="ECO:0000256" key="1">
    <source>
        <dbReference type="SAM" id="SignalP"/>
    </source>
</evidence>
<dbReference type="AlphaFoldDB" id="A0A8H2VUE1"/>
<keyword evidence="1" id="KW-0732">Signal</keyword>
<dbReference type="Proteomes" id="UP000624404">
    <property type="component" value="Unassembled WGS sequence"/>
</dbReference>
<evidence type="ECO:0000313" key="2">
    <source>
        <dbReference type="EMBL" id="CAD6444384.1"/>
    </source>
</evidence>
<name>A0A8H2VUE1_9HELO</name>
<organism evidence="2 3">
    <name type="scientific">Sclerotinia trifoliorum</name>
    <dbReference type="NCBI Taxonomy" id="28548"/>
    <lineage>
        <taxon>Eukaryota</taxon>
        <taxon>Fungi</taxon>
        <taxon>Dikarya</taxon>
        <taxon>Ascomycota</taxon>
        <taxon>Pezizomycotina</taxon>
        <taxon>Leotiomycetes</taxon>
        <taxon>Helotiales</taxon>
        <taxon>Sclerotiniaceae</taxon>
        <taxon>Sclerotinia</taxon>
    </lineage>
</organism>
<reference evidence="2" key="1">
    <citation type="submission" date="2020-10" db="EMBL/GenBank/DDBJ databases">
        <authorList>
            <person name="Kusch S."/>
        </authorList>
    </citation>
    <scope>NUCLEOTIDE SEQUENCE</scope>
    <source>
        <strain evidence="2">SwB9</strain>
    </source>
</reference>
<accession>A0A8H2VUE1</accession>